<feature type="domain" description="Methyltransferase small" evidence="4">
    <location>
        <begin position="39"/>
        <end position="184"/>
    </location>
</feature>
<protein>
    <recommendedName>
        <fullName evidence="4">Methyltransferase small domain-containing protein</fullName>
    </recommendedName>
</protein>
<dbReference type="GO" id="GO:0032259">
    <property type="term" value="P:methylation"/>
    <property type="evidence" value="ECO:0007669"/>
    <property type="project" value="UniProtKB-KW"/>
</dbReference>
<keyword evidence="1" id="KW-0489">Methyltransferase</keyword>
<organism evidence="5 6">
    <name type="scientific">Caulobacter vibrioides OR37</name>
    <dbReference type="NCBI Taxonomy" id="1292034"/>
    <lineage>
        <taxon>Bacteria</taxon>
        <taxon>Pseudomonadati</taxon>
        <taxon>Pseudomonadota</taxon>
        <taxon>Alphaproteobacteria</taxon>
        <taxon>Caulobacterales</taxon>
        <taxon>Caulobacteraceae</taxon>
        <taxon>Caulobacter</taxon>
    </lineage>
</organism>
<dbReference type="PANTHER" id="PTHR47816:SF4">
    <property type="entry name" value="RIBOSOMAL RNA SMALL SUBUNIT METHYLTRANSFERASE C"/>
    <property type="match status" value="1"/>
</dbReference>
<gene>
    <name evidence="5" type="ORF">OR37_01969</name>
</gene>
<dbReference type="STRING" id="1292034.OR37_01969"/>
<dbReference type="PANTHER" id="PTHR47816">
    <property type="entry name" value="RIBOSOMAL RNA SMALL SUBUNIT METHYLTRANSFERASE C"/>
    <property type="match status" value="1"/>
</dbReference>
<proteinExistence type="predicted"/>
<evidence type="ECO:0000256" key="2">
    <source>
        <dbReference type="ARBA" id="ARBA00022679"/>
    </source>
</evidence>
<dbReference type="GO" id="GO:0008757">
    <property type="term" value="F:S-adenosylmethionine-dependent methyltransferase activity"/>
    <property type="evidence" value="ECO:0007669"/>
    <property type="project" value="InterPro"/>
</dbReference>
<evidence type="ECO:0000259" key="4">
    <source>
        <dbReference type="Pfam" id="PF05175"/>
    </source>
</evidence>
<evidence type="ECO:0000313" key="5">
    <source>
        <dbReference type="EMBL" id="ENZ82157.1"/>
    </source>
</evidence>
<dbReference type="Proteomes" id="UP000013063">
    <property type="component" value="Unassembled WGS sequence"/>
</dbReference>
<accession>R0EM56</accession>
<comment type="caution">
    <text evidence="5">The sequence shown here is derived from an EMBL/GenBank/DDBJ whole genome shotgun (WGS) entry which is preliminary data.</text>
</comment>
<dbReference type="AlphaFoldDB" id="R0EM56"/>
<name>R0EM56_CAUVI</name>
<dbReference type="Gene3D" id="3.40.50.150">
    <property type="entry name" value="Vaccinia Virus protein VP39"/>
    <property type="match status" value="1"/>
</dbReference>
<keyword evidence="6" id="KW-1185">Reference proteome</keyword>
<dbReference type="PATRIC" id="fig|1292034.3.peg.1956"/>
<keyword evidence="3" id="KW-0949">S-adenosyl-L-methionine</keyword>
<dbReference type="eggNOG" id="COG2890">
    <property type="taxonomic scope" value="Bacteria"/>
</dbReference>
<dbReference type="EMBL" id="APMP01000009">
    <property type="protein sequence ID" value="ENZ82157.1"/>
    <property type="molecule type" value="Genomic_DNA"/>
</dbReference>
<keyword evidence="2" id="KW-0808">Transferase</keyword>
<evidence type="ECO:0000256" key="1">
    <source>
        <dbReference type="ARBA" id="ARBA00022603"/>
    </source>
</evidence>
<evidence type="ECO:0000256" key="3">
    <source>
        <dbReference type="ARBA" id="ARBA00022691"/>
    </source>
</evidence>
<dbReference type="Pfam" id="PF05175">
    <property type="entry name" value="MTS"/>
    <property type="match status" value="1"/>
</dbReference>
<dbReference type="SUPFAM" id="SSF53335">
    <property type="entry name" value="S-adenosyl-L-methionine-dependent methyltransferases"/>
    <property type="match status" value="1"/>
</dbReference>
<sequence precursor="true">MRHWASFDREVVAGAHEAHLQLQLTDATYSVDGVEAHCPPGVYHATSASSSTFLLRHLNGVNFGDHPSILEVGVGSGAVLLSLAKRLGDGVFVGVDISDLAVKTARSNAVRNGLNVDIRKSDLFDAVAGERFDAIFFNAPLYDREPRSAVEEHMLCDPGGRILERFVREAPRHLKPGGAAFVTASNIGLVAPLDDPTVSIALKGAELFDTGVIRALVRITPARTRKDTPP</sequence>
<dbReference type="InterPro" id="IPR046977">
    <property type="entry name" value="RsmC/RlmG"/>
</dbReference>
<dbReference type="InterPro" id="IPR007848">
    <property type="entry name" value="Small_mtfrase_dom"/>
</dbReference>
<evidence type="ECO:0000313" key="6">
    <source>
        <dbReference type="Proteomes" id="UP000013063"/>
    </source>
</evidence>
<reference evidence="5 6" key="1">
    <citation type="journal article" date="2013" name="Genome Announc.">
        <title>Draft Genome Sequence for Caulobacter sp. Strain OR37, a Bacterium Tolerant to Heavy Metals.</title>
        <authorList>
            <person name="Utturkar S.M."/>
            <person name="Bollmann A."/>
            <person name="Brzoska R.M."/>
            <person name="Klingeman D.M."/>
            <person name="Epstein S.E."/>
            <person name="Palumbo A.V."/>
            <person name="Brown S.D."/>
        </authorList>
    </citation>
    <scope>NUCLEOTIDE SEQUENCE [LARGE SCALE GENOMIC DNA]</scope>
    <source>
        <strain evidence="5 6">OR37</strain>
    </source>
</reference>
<dbReference type="CDD" id="cd02440">
    <property type="entry name" value="AdoMet_MTases"/>
    <property type="match status" value="1"/>
</dbReference>
<dbReference type="InterPro" id="IPR029063">
    <property type="entry name" value="SAM-dependent_MTases_sf"/>
</dbReference>